<dbReference type="PANTHER" id="PTHR47755:SF1">
    <property type="entry name" value="CELL DIVISION PROTEIN FTSX"/>
    <property type="match status" value="1"/>
</dbReference>
<dbReference type="PANTHER" id="PTHR47755">
    <property type="entry name" value="CELL DIVISION PROTEIN FTSX"/>
    <property type="match status" value="1"/>
</dbReference>
<feature type="transmembrane region" description="Helical" evidence="2">
    <location>
        <begin position="196"/>
        <end position="216"/>
    </location>
</feature>
<feature type="transmembrane region" description="Helical" evidence="2">
    <location>
        <begin position="295"/>
        <end position="317"/>
    </location>
</feature>
<keyword evidence="2" id="KW-0472">Membrane</keyword>
<dbReference type="GO" id="GO:0016020">
    <property type="term" value="C:membrane"/>
    <property type="evidence" value="ECO:0007669"/>
    <property type="project" value="InterPro"/>
</dbReference>
<reference evidence="3" key="1">
    <citation type="submission" date="2018-06" db="EMBL/GenBank/DDBJ databases">
        <authorList>
            <person name="Zhirakovskaya E."/>
        </authorList>
    </citation>
    <scope>NUCLEOTIDE SEQUENCE</scope>
</reference>
<feature type="transmembrane region" description="Helical" evidence="2">
    <location>
        <begin position="222"/>
        <end position="242"/>
    </location>
</feature>
<protein>
    <submittedName>
        <fullName evidence="3">Cell-division-associated, ABC-transporter-like signaling protein FtsX</fullName>
    </submittedName>
</protein>
<dbReference type="AlphaFoldDB" id="A0A3B0T0P1"/>
<sequence>MNRPEISRPEAAEAEGLDDGEVHEWPKPTLFARLRREPLLPEAGAGGAPLTAVIAVISFLAVLAMASVLVINQSASKWTSELRSEITVQIKGADAAEIAAGASAALRILEGTDGVIEATLQDEEETAALLEPWLGRGNVQAFLNIPALIEVKVTPALRRDLDLLRNRLAAAAPGATLDDHAVWHNRLATAARSGQALAFAVFLLVMAAACAISIFAARAGLAANHDIVSVLHLVGATDKFIAAEVQRRFFILGFRGAAAGLAAALIALALAAAAFRTGIGADAFLPQFNVGGWLILWLFAVPVVTCLVTALTARLTVLKTLREQY</sequence>
<evidence type="ECO:0000256" key="2">
    <source>
        <dbReference type="SAM" id="Phobius"/>
    </source>
</evidence>
<gene>
    <name evidence="3" type="ORF">MNBD_ALPHA05-671</name>
</gene>
<feature type="transmembrane region" description="Helical" evidence="2">
    <location>
        <begin position="48"/>
        <end position="71"/>
    </location>
</feature>
<dbReference type="GO" id="GO:0051301">
    <property type="term" value="P:cell division"/>
    <property type="evidence" value="ECO:0007669"/>
    <property type="project" value="InterPro"/>
</dbReference>
<name>A0A3B0T0P1_9ZZZZ</name>
<accession>A0A3B0T0P1</accession>
<dbReference type="GO" id="GO:0032153">
    <property type="term" value="C:cell division site"/>
    <property type="evidence" value="ECO:0007669"/>
    <property type="project" value="TreeGrafter"/>
</dbReference>
<feature type="transmembrane region" description="Helical" evidence="2">
    <location>
        <begin position="249"/>
        <end position="275"/>
    </location>
</feature>
<feature type="region of interest" description="Disordered" evidence="1">
    <location>
        <begin position="1"/>
        <end position="23"/>
    </location>
</feature>
<keyword evidence="2" id="KW-1133">Transmembrane helix</keyword>
<proteinExistence type="predicted"/>
<evidence type="ECO:0000313" key="3">
    <source>
        <dbReference type="EMBL" id="VAW06917.1"/>
    </source>
</evidence>
<organism evidence="3">
    <name type="scientific">hydrothermal vent metagenome</name>
    <dbReference type="NCBI Taxonomy" id="652676"/>
    <lineage>
        <taxon>unclassified sequences</taxon>
        <taxon>metagenomes</taxon>
        <taxon>ecological metagenomes</taxon>
    </lineage>
</organism>
<keyword evidence="2" id="KW-0812">Transmembrane</keyword>
<dbReference type="InterPro" id="IPR004513">
    <property type="entry name" value="FtsX"/>
</dbReference>
<evidence type="ECO:0000256" key="1">
    <source>
        <dbReference type="SAM" id="MobiDB-lite"/>
    </source>
</evidence>
<feature type="compositionally biased region" description="Basic and acidic residues" evidence="1">
    <location>
        <begin position="1"/>
        <end position="11"/>
    </location>
</feature>
<dbReference type="EMBL" id="UOEH01000548">
    <property type="protein sequence ID" value="VAW06917.1"/>
    <property type="molecule type" value="Genomic_DNA"/>
</dbReference>